<dbReference type="AlphaFoldDB" id="A0AA90NJW1"/>
<reference evidence="3" key="1">
    <citation type="submission" date="2023-08" db="EMBL/GenBank/DDBJ databases">
        <title>The draft genome of Tsukamurella strandjordii strain 050030.</title>
        <authorList>
            <person name="Zhao F."/>
            <person name="Feng Y."/>
            <person name="Zong Z."/>
        </authorList>
    </citation>
    <scope>NUCLEOTIDE SEQUENCE</scope>
    <source>
        <strain evidence="3">050030</strain>
    </source>
</reference>
<feature type="region of interest" description="Disordered" evidence="1">
    <location>
        <begin position="157"/>
        <end position="179"/>
    </location>
</feature>
<evidence type="ECO:0000256" key="2">
    <source>
        <dbReference type="SAM" id="Phobius"/>
    </source>
</evidence>
<gene>
    <name evidence="3" type="ORF">Q7X28_18115</name>
</gene>
<dbReference type="EMBL" id="JAUTIX010000007">
    <property type="protein sequence ID" value="MDP0399836.1"/>
    <property type="molecule type" value="Genomic_DNA"/>
</dbReference>
<dbReference type="RefSeq" id="WP_220657374.1">
    <property type="nucleotide sequence ID" value="NZ_CBCSFC010000013.1"/>
</dbReference>
<comment type="caution">
    <text evidence="3">The sequence shown here is derived from an EMBL/GenBank/DDBJ whole genome shotgun (WGS) entry which is preliminary data.</text>
</comment>
<name>A0AA90NJW1_9ACTN</name>
<feature type="transmembrane region" description="Helical" evidence="2">
    <location>
        <begin position="56"/>
        <end position="79"/>
    </location>
</feature>
<feature type="transmembrane region" description="Helical" evidence="2">
    <location>
        <begin position="86"/>
        <end position="106"/>
    </location>
</feature>
<feature type="compositionally biased region" description="Polar residues" evidence="1">
    <location>
        <begin position="167"/>
        <end position="179"/>
    </location>
</feature>
<evidence type="ECO:0000256" key="1">
    <source>
        <dbReference type="SAM" id="MobiDB-lite"/>
    </source>
</evidence>
<dbReference type="Proteomes" id="UP001178281">
    <property type="component" value="Unassembled WGS sequence"/>
</dbReference>
<sequence>MYPYPAPVPRLYRALALIQALIAILALLGLVIYWMTSATEEPVQPRRYADYYYDDAVAVFAVVAVLLVVLLVSLVGLAVFVAKGSLGARVASCCGWAILMIGGLVAVQVHPAFVLVLFVSLCMLLALALADRLSSSRSAPASVPAAAPAAFQTGQIPVQQPAPAPSDTGSFPQQPNGPQ</sequence>
<evidence type="ECO:0000313" key="3">
    <source>
        <dbReference type="EMBL" id="MDP0399836.1"/>
    </source>
</evidence>
<keyword evidence="2" id="KW-0472">Membrane</keyword>
<keyword evidence="2" id="KW-1133">Transmembrane helix</keyword>
<protein>
    <submittedName>
        <fullName evidence="3">Uncharacterized protein</fullName>
    </submittedName>
</protein>
<organism evidence="3 4">
    <name type="scientific">Tsukamurella strandjordii</name>
    <dbReference type="NCBI Taxonomy" id="147577"/>
    <lineage>
        <taxon>Bacteria</taxon>
        <taxon>Bacillati</taxon>
        <taxon>Actinomycetota</taxon>
        <taxon>Actinomycetes</taxon>
        <taxon>Mycobacteriales</taxon>
        <taxon>Tsukamurellaceae</taxon>
        <taxon>Tsukamurella</taxon>
    </lineage>
</organism>
<proteinExistence type="predicted"/>
<feature type="transmembrane region" description="Helical" evidence="2">
    <location>
        <begin position="112"/>
        <end position="130"/>
    </location>
</feature>
<evidence type="ECO:0000313" key="4">
    <source>
        <dbReference type="Proteomes" id="UP001178281"/>
    </source>
</evidence>
<accession>A0AA90NJW1</accession>
<keyword evidence="4" id="KW-1185">Reference proteome</keyword>
<keyword evidence="2" id="KW-0812">Transmembrane</keyword>
<feature type="transmembrane region" description="Helical" evidence="2">
    <location>
        <begin position="12"/>
        <end position="36"/>
    </location>
</feature>